<dbReference type="Proteomes" id="UP001164250">
    <property type="component" value="Chromosome 12"/>
</dbReference>
<name>A0ACC1A4E6_9ROSI</name>
<protein>
    <submittedName>
        <fullName evidence="1">Uncharacterized protein</fullName>
    </submittedName>
</protein>
<dbReference type="EMBL" id="CM047908">
    <property type="protein sequence ID" value="KAJ0081090.1"/>
    <property type="molecule type" value="Genomic_DNA"/>
</dbReference>
<proteinExistence type="predicted"/>
<gene>
    <name evidence="1" type="ORF">Patl1_11241</name>
</gene>
<organism evidence="1 2">
    <name type="scientific">Pistacia atlantica</name>
    <dbReference type="NCBI Taxonomy" id="434234"/>
    <lineage>
        <taxon>Eukaryota</taxon>
        <taxon>Viridiplantae</taxon>
        <taxon>Streptophyta</taxon>
        <taxon>Embryophyta</taxon>
        <taxon>Tracheophyta</taxon>
        <taxon>Spermatophyta</taxon>
        <taxon>Magnoliopsida</taxon>
        <taxon>eudicotyledons</taxon>
        <taxon>Gunneridae</taxon>
        <taxon>Pentapetalae</taxon>
        <taxon>rosids</taxon>
        <taxon>malvids</taxon>
        <taxon>Sapindales</taxon>
        <taxon>Anacardiaceae</taxon>
        <taxon>Pistacia</taxon>
    </lineage>
</organism>
<comment type="caution">
    <text evidence="1">The sequence shown here is derived from an EMBL/GenBank/DDBJ whole genome shotgun (WGS) entry which is preliminary data.</text>
</comment>
<reference evidence="2" key="1">
    <citation type="journal article" date="2023" name="G3 (Bethesda)">
        <title>Genome assembly and association tests identify interacting loci associated with vigor, precocity, and sex in interspecific pistachio rootstocks.</title>
        <authorList>
            <person name="Palmer W."/>
            <person name="Jacygrad E."/>
            <person name="Sagayaradj S."/>
            <person name="Cavanaugh K."/>
            <person name="Han R."/>
            <person name="Bertier L."/>
            <person name="Beede B."/>
            <person name="Kafkas S."/>
            <person name="Golino D."/>
            <person name="Preece J."/>
            <person name="Michelmore R."/>
        </authorList>
    </citation>
    <scope>NUCLEOTIDE SEQUENCE [LARGE SCALE GENOMIC DNA]</scope>
</reference>
<keyword evidence="2" id="KW-1185">Reference proteome</keyword>
<evidence type="ECO:0000313" key="2">
    <source>
        <dbReference type="Proteomes" id="UP001164250"/>
    </source>
</evidence>
<sequence>MEGEKEEFFIAFIDSLYFGDKGWVLSHWNGIVGQCQMGFGQKQWMCIHNLCS</sequence>
<accession>A0ACC1A4E6</accession>
<evidence type="ECO:0000313" key="1">
    <source>
        <dbReference type="EMBL" id="KAJ0081090.1"/>
    </source>
</evidence>